<name>A0A0R1UJM5_9LACO</name>
<dbReference type="AlphaFoldDB" id="A0A0R1UJM5"/>
<accession>A0A0R1UJM5</accession>
<dbReference type="EMBL" id="AZFS01000064">
    <property type="protein sequence ID" value="KRL93558.1"/>
    <property type="molecule type" value="Genomic_DNA"/>
</dbReference>
<comment type="caution">
    <text evidence="2">The sequence shown here is derived from an EMBL/GenBank/DDBJ whole genome shotgun (WGS) entry which is preliminary data.</text>
</comment>
<evidence type="ECO:0000313" key="3">
    <source>
        <dbReference type="Proteomes" id="UP000051580"/>
    </source>
</evidence>
<feature type="region of interest" description="Disordered" evidence="1">
    <location>
        <begin position="67"/>
        <end position="86"/>
    </location>
</feature>
<dbReference type="PATRIC" id="fig|1423753.3.peg.1506"/>
<dbReference type="Proteomes" id="UP000051580">
    <property type="component" value="Unassembled WGS sequence"/>
</dbReference>
<proteinExistence type="predicted"/>
<evidence type="ECO:0000313" key="2">
    <source>
        <dbReference type="EMBL" id="KRL93558.1"/>
    </source>
</evidence>
<reference evidence="2 3" key="1">
    <citation type="journal article" date="2015" name="Genome Announc.">
        <title>Expanding the biotechnology potential of lactobacilli through comparative genomics of 213 strains and associated genera.</title>
        <authorList>
            <person name="Sun Z."/>
            <person name="Harris H.M."/>
            <person name="McCann A."/>
            <person name="Guo C."/>
            <person name="Argimon S."/>
            <person name="Zhang W."/>
            <person name="Yang X."/>
            <person name="Jeffery I.B."/>
            <person name="Cooney J.C."/>
            <person name="Kagawa T.F."/>
            <person name="Liu W."/>
            <person name="Song Y."/>
            <person name="Salvetti E."/>
            <person name="Wrobel A."/>
            <person name="Rasinkangas P."/>
            <person name="Parkhill J."/>
            <person name="Rea M.C."/>
            <person name="O'Sullivan O."/>
            <person name="Ritari J."/>
            <person name="Douillard F.P."/>
            <person name="Paul Ross R."/>
            <person name="Yang R."/>
            <person name="Briner A.E."/>
            <person name="Felis G.E."/>
            <person name="de Vos W.M."/>
            <person name="Barrangou R."/>
            <person name="Klaenhammer T.R."/>
            <person name="Caufield P.W."/>
            <person name="Cui Y."/>
            <person name="Zhang H."/>
            <person name="O'Toole P.W."/>
        </authorList>
    </citation>
    <scope>NUCLEOTIDE SEQUENCE [LARGE SCALE GENOMIC DNA]</scope>
    <source>
        <strain evidence="2 3">DSM 16381</strain>
    </source>
</reference>
<evidence type="ECO:0000256" key="1">
    <source>
        <dbReference type="SAM" id="MobiDB-lite"/>
    </source>
</evidence>
<gene>
    <name evidence="2" type="ORF">FD28_GL001448</name>
</gene>
<organism evidence="2 3">
    <name type="scientific">Levilactobacillus hammesii DSM 16381</name>
    <dbReference type="NCBI Taxonomy" id="1423753"/>
    <lineage>
        <taxon>Bacteria</taxon>
        <taxon>Bacillati</taxon>
        <taxon>Bacillota</taxon>
        <taxon>Bacilli</taxon>
        <taxon>Lactobacillales</taxon>
        <taxon>Lactobacillaceae</taxon>
        <taxon>Levilactobacillus</taxon>
    </lineage>
</organism>
<keyword evidence="3" id="KW-1185">Reference proteome</keyword>
<sequence length="191" mass="21090">MTHSRLYLRLSVIAAQLRHSSDDPRNKIAKICHNRRRPEMEAAVTTVLADFRLTAWDAFGDRRSLPGFKPSRRTVPQAAGGPHSSRNLWQPQVNCISDLTGLNLVGGNPECQGLENLMQHYHWCTVFIKWPVSNAVTAVLIEPLSTDFTVDNPRRVPMIAGPSFSGGQQATPESLTPKVLAGADATEPHFL</sequence>
<protein>
    <submittedName>
        <fullName evidence="2">Uncharacterized protein</fullName>
    </submittedName>
</protein>